<reference evidence="1 2" key="1">
    <citation type="submission" date="2018-11" db="EMBL/GenBank/DDBJ databases">
        <authorList>
            <person name="Lopez-Roques C."/>
            <person name="Donnadieu C."/>
            <person name="Bouchez O."/>
            <person name="Klopp C."/>
            <person name="Cabau C."/>
            <person name="Zahm M."/>
        </authorList>
    </citation>
    <scope>NUCLEOTIDE SEQUENCE [LARGE SCALE GENOMIC DNA]</scope>
    <source>
        <strain evidence="1">RS831</strain>
        <tissue evidence="1">Whole body</tissue>
    </source>
</reference>
<reference evidence="1 2" key="2">
    <citation type="submission" date="2019-01" db="EMBL/GenBank/DDBJ databases">
        <title>A chromosome length genome reference of the Java medaka (oryzias javanicus).</title>
        <authorList>
            <person name="Herpin A."/>
            <person name="Takehana Y."/>
            <person name="Naruse K."/>
            <person name="Ansai S."/>
            <person name="Kawaguchi M."/>
        </authorList>
    </citation>
    <scope>NUCLEOTIDE SEQUENCE [LARGE SCALE GENOMIC DNA]</scope>
    <source>
        <strain evidence="1">RS831</strain>
        <tissue evidence="1">Whole body</tissue>
    </source>
</reference>
<evidence type="ECO:0000313" key="2">
    <source>
        <dbReference type="Proteomes" id="UP000283210"/>
    </source>
</evidence>
<dbReference type="Proteomes" id="UP000283210">
    <property type="component" value="Chromosome 1"/>
</dbReference>
<protein>
    <submittedName>
        <fullName evidence="1">Uncharacterized protein</fullName>
    </submittedName>
</protein>
<accession>A0A3S2UQQ7</accession>
<organism evidence="1 2">
    <name type="scientific">Oryzias javanicus</name>
    <name type="common">Javanese ricefish</name>
    <name type="synonym">Aplocheilus javanicus</name>
    <dbReference type="NCBI Taxonomy" id="123683"/>
    <lineage>
        <taxon>Eukaryota</taxon>
        <taxon>Metazoa</taxon>
        <taxon>Chordata</taxon>
        <taxon>Craniata</taxon>
        <taxon>Vertebrata</taxon>
        <taxon>Euteleostomi</taxon>
        <taxon>Actinopterygii</taxon>
        <taxon>Neopterygii</taxon>
        <taxon>Teleostei</taxon>
        <taxon>Neoteleostei</taxon>
        <taxon>Acanthomorphata</taxon>
        <taxon>Ovalentaria</taxon>
        <taxon>Atherinomorphae</taxon>
        <taxon>Beloniformes</taxon>
        <taxon>Adrianichthyidae</taxon>
        <taxon>Oryziinae</taxon>
        <taxon>Oryzias</taxon>
    </lineage>
</organism>
<keyword evidence="2" id="KW-1185">Reference proteome</keyword>
<evidence type="ECO:0000313" key="1">
    <source>
        <dbReference type="EMBL" id="RVE76182.1"/>
    </source>
</evidence>
<gene>
    <name evidence="1" type="ORF">OJAV_G00005990</name>
</gene>
<dbReference type="AlphaFoldDB" id="A0A3S2UQQ7"/>
<dbReference type="EMBL" id="CM012437">
    <property type="protein sequence ID" value="RVE76182.1"/>
    <property type="molecule type" value="Genomic_DNA"/>
</dbReference>
<proteinExistence type="predicted"/>
<sequence>MDSEHRRGQIKEVGRARASRVASQGCAVARSRAGSILEPLSTGTCPEEENGKTQDGSPLLVASFSLTKTTLTSLSSF</sequence>
<name>A0A3S2UQQ7_ORYJA</name>